<keyword evidence="3" id="KW-1185">Reference proteome</keyword>
<dbReference type="EMBL" id="CM007389">
    <property type="protein sequence ID" value="ONK58747.1"/>
    <property type="molecule type" value="Genomic_DNA"/>
</dbReference>
<sequence length="115" mass="13737">MPRQSHYRRSVKFFDESQASETDHHQIQTAASTRTDQNISSKYEGPRFPNLHMMFKHKETATTQQDHHPVVIERSVETVEKTRSHEEKNIDMEADEYIKRKHQSYYQRLMTMDVA</sequence>
<evidence type="ECO:0000256" key="1">
    <source>
        <dbReference type="SAM" id="MobiDB-lite"/>
    </source>
</evidence>
<feature type="region of interest" description="Disordered" evidence="1">
    <location>
        <begin position="1"/>
        <end position="48"/>
    </location>
</feature>
<feature type="compositionally biased region" description="Polar residues" evidence="1">
    <location>
        <begin position="27"/>
        <end position="41"/>
    </location>
</feature>
<reference evidence="3" key="1">
    <citation type="journal article" date="2017" name="Nat. Commun.">
        <title>The asparagus genome sheds light on the origin and evolution of a young Y chromosome.</title>
        <authorList>
            <person name="Harkess A."/>
            <person name="Zhou J."/>
            <person name="Xu C."/>
            <person name="Bowers J.E."/>
            <person name="Van der Hulst R."/>
            <person name="Ayyampalayam S."/>
            <person name="Mercati F."/>
            <person name="Riccardi P."/>
            <person name="McKain M.R."/>
            <person name="Kakrana A."/>
            <person name="Tang H."/>
            <person name="Ray J."/>
            <person name="Groenendijk J."/>
            <person name="Arikit S."/>
            <person name="Mathioni S.M."/>
            <person name="Nakano M."/>
            <person name="Shan H."/>
            <person name="Telgmann-Rauber A."/>
            <person name="Kanno A."/>
            <person name="Yue Z."/>
            <person name="Chen H."/>
            <person name="Li W."/>
            <person name="Chen Y."/>
            <person name="Xu X."/>
            <person name="Zhang Y."/>
            <person name="Luo S."/>
            <person name="Chen H."/>
            <person name="Gao J."/>
            <person name="Mao Z."/>
            <person name="Pires J.C."/>
            <person name="Luo M."/>
            <person name="Kudrna D."/>
            <person name="Wing R.A."/>
            <person name="Meyers B.C."/>
            <person name="Yi K."/>
            <person name="Kong H."/>
            <person name="Lavrijsen P."/>
            <person name="Sunseri F."/>
            <person name="Falavigna A."/>
            <person name="Ye Y."/>
            <person name="Leebens-Mack J.H."/>
            <person name="Chen G."/>
        </authorList>
    </citation>
    <scope>NUCLEOTIDE SEQUENCE [LARGE SCALE GENOMIC DNA]</scope>
    <source>
        <strain evidence="3">cv. DH0086</strain>
    </source>
</reference>
<dbReference type="Gramene" id="ONK58747">
    <property type="protein sequence ID" value="ONK58747"/>
    <property type="gene ID" value="A4U43_C09F16240"/>
</dbReference>
<organism evidence="2 3">
    <name type="scientific">Asparagus officinalis</name>
    <name type="common">Garden asparagus</name>
    <dbReference type="NCBI Taxonomy" id="4686"/>
    <lineage>
        <taxon>Eukaryota</taxon>
        <taxon>Viridiplantae</taxon>
        <taxon>Streptophyta</taxon>
        <taxon>Embryophyta</taxon>
        <taxon>Tracheophyta</taxon>
        <taxon>Spermatophyta</taxon>
        <taxon>Magnoliopsida</taxon>
        <taxon>Liliopsida</taxon>
        <taxon>Asparagales</taxon>
        <taxon>Asparagaceae</taxon>
        <taxon>Asparagoideae</taxon>
        <taxon>Asparagus</taxon>
    </lineage>
</organism>
<protein>
    <submittedName>
        <fullName evidence="2">Uncharacterized protein</fullName>
    </submittedName>
</protein>
<dbReference type="AlphaFoldDB" id="A0A5P1EBA2"/>
<name>A0A5P1EBA2_ASPOF</name>
<dbReference type="Proteomes" id="UP000243459">
    <property type="component" value="Chromosome 9"/>
</dbReference>
<evidence type="ECO:0000313" key="2">
    <source>
        <dbReference type="EMBL" id="ONK58747.1"/>
    </source>
</evidence>
<dbReference type="OMA" id="MEADEYI"/>
<accession>A0A5P1EBA2</accession>
<proteinExistence type="predicted"/>
<gene>
    <name evidence="2" type="ORF">A4U43_C09F16240</name>
</gene>
<evidence type="ECO:0000313" key="3">
    <source>
        <dbReference type="Proteomes" id="UP000243459"/>
    </source>
</evidence>
<feature type="compositionally biased region" description="Basic residues" evidence="1">
    <location>
        <begin position="1"/>
        <end position="11"/>
    </location>
</feature>